<comment type="caution">
    <text evidence="3">The sequence shown here is derived from an EMBL/GenBank/DDBJ whole genome shotgun (WGS) entry which is preliminary data.</text>
</comment>
<organism evidence="3 4">
    <name type="scientific">Handelsmanbacteria sp. (strain RIFCSPLOWO2_12_FULL_64_10)</name>
    <dbReference type="NCBI Taxonomy" id="1817868"/>
    <lineage>
        <taxon>Bacteria</taxon>
        <taxon>Candidatus Handelsmaniibacteriota</taxon>
    </lineage>
</organism>
<dbReference type="PROSITE" id="PS51257">
    <property type="entry name" value="PROKAR_LIPOPROTEIN"/>
    <property type="match status" value="1"/>
</dbReference>
<reference evidence="3 4" key="1">
    <citation type="journal article" date="2016" name="Nat. Commun.">
        <title>Thousands of microbial genomes shed light on interconnected biogeochemical processes in an aquifer system.</title>
        <authorList>
            <person name="Anantharaman K."/>
            <person name="Brown C.T."/>
            <person name="Hug L.A."/>
            <person name="Sharon I."/>
            <person name="Castelle C.J."/>
            <person name="Probst A.J."/>
            <person name="Thomas B.C."/>
            <person name="Singh A."/>
            <person name="Wilkins M.J."/>
            <person name="Karaoz U."/>
            <person name="Brodie E.L."/>
            <person name="Williams K.H."/>
            <person name="Hubbard S.S."/>
            <person name="Banfield J.F."/>
        </authorList>
    </citation>
    <scope>NUCLEOTIDE SEQUENCE [LARGE SCALE GENOMIC DNA]</scope>
    <source>
        <strain evidence="4">RIFCSPLOWO2_12_FULL_64_10</strain>
    </source>
</reference>
<feature type="transmembrane region" description="Helical" evidence="2">
    <location>
        <begin position="59"/>
        <end position="78"/>
    </location>
</feature>
<dbReference type="EMBL" id="MFKF01000384">
    <property type="protein sequence ID" value="OGG45198.1"/>
    <property type="molecule type" value="Genomic_DNA"/>
</dbReference>
<accession>A0A1F6C7T5</accession>
<evidence type="ECO:0000256" key="1">
    <source>
        <dbReference type="SAM" id="MobiDB-lite"/>
    </source>
</evidence>
<keyword evidence="2" id="KW-1133">Transmembrane helix</keyword>
<name>A0A1F6C7T5_HANXR</name>
<feature type="compositionally biased region" description="Basic and acidic residues" evidence="1">
    <location>
        <begin position="84"/>
        <end position="95"/>
    </location>
</feature>
<protein>
    <recommendedName>
        <fullName evidence="5">Lipoprotein</fullName>
    </recommendedName>
</protein>
<feature type="transmembrane region" description="Helical" evidence="2">
    <location>
        <begin position="12"/>
        <end position="39"/>
    </location>
</feature>
<evidence type="ECO:0000313" key="3">
    <source>
        <dbReference type="EMBL" id="OGG45198.1"/>
    </source>
</evidence>
<proteinExistence type="predicted"/>
<evidence type="ECO:0000313" key="4">
    <source>
        <dbReference type="Proteomes" id="UP000178606"/>
    </source>
</evidence>
<keyword evidence="2" id="KW-0472">Membrane</keyword>
<dbReference type="AlphaFoldDB" id="A0A1F6C7T5"/>
<evidence type="ECO:0000256" key="2">
    <source>
        <dbReference type="SAM" id="Phobius"/>
    </source>
</evidence>
<dbReference type="Proteomes" id="UP000178606">
    <property type="component" value="Unassembled WGS sequence"/>
</dbReference>
<sequence length="117" mass="12521">MKREFASGLRLTRWAFLGAVAVALGTTACFGLLTGARIVQGWGYLTEPETDSLSHADGLLLAGGLLLVLSLALATRLLSTGQEKANRVPRDEIAGRRRAKKARRSSMEGTPSVRLKA</sequence>
<gene>
    <name evidence="3" type="ORF">A3F84_09395</name>
</gene>
<keyword evidence="2" id="KW-0812">Transmembrane</keyword>
<feature type="region of interest" description="Disordered" evidence="1">
    <location>
        <begin position="82"/>
        <end position="117"/>
    </location>
</feature>
<evidence type="ECO:0008006" key="5">
    <source>
        <dbReference type="Google" id="ProtNLM"/>
    </source>
</evidence>